<evidence type="ECO:0000256" key="6">
    <source>
        <dbReference type="ARBA" id="ARBA00023139"/>
    </source>
</evidence>
<feature type="binding site" evidence="9">
    <location>
        <position position="223"/>
    </location>
    <ligand>
        <name>GTP</name>
        <dbReference type="ChEBI" id="CHEBI:37565"/>
    </ligand>
</feature>
<accession>A0AAV7J0F5</accession>
<dbReference type="PANTHER" id="PTHR10218:SF329">
    <property type="entry name" value="GUANINE NUCLEOTIDE-BINDING PROTEIN G(Q) SUBUNIT ALPHA"/>
    <property type="match status" value="1"/>
</dbReference>
<feature type="binding site" evidence="9">
    <location>
        <begin position="97"/>
        <end position="101"/>
    </location>
    <ligand>
        <name>GTP</name>
        <dbReference type="ChEBI" id="CHEBI:37565"/>
    </ligand>
</feature>
<dbReference type="PANTHER" id="PTHR10218">
    <property type="entry name" value="GTP-BINDING PROTEIN ALPHA SUBUNIT"/>
    <property type="match status" value="1"/>
</dbReference>
<keyword evidence="4 10" id="KW-0460">Magnesium</keyword>
<evidence type="ECO:0000256" key="3">
    <source>
        <dbReference type="ARBA" id="ARBA00022741"/>
    </source>
</evidence>
<evidence type="ECO:0000256" key="7">
    <source>
        <dbReference type="ARBA" id="ARBA00023224"/>
    </source>
</evidence>
<dbReference type="Proteomes" id="UP000826195">
    <property type="component" value="Unassembled WGS sequence"/>
</dbReference>
<dbReference type="GO" id="GO:0001664">
    <property type="term" value="F:G protein-coupled receptor binding"/>
    <property type="evidence" value="ECO:0007669"/>
    <property type="project" value="UniProtKB-UniRule"/>
</dbReference>
<organism evidence="12 13">
    <name type="scientific">Cotesia glomerata</name>
    <name type="common">Lepidopteran parasitic wasp</name>
    <name type="synonym">Apanteles glomeratus</name>
    <dbReference type="NCBI Taxonomy" id="32391"/>
    <lineage>
        <taxon>Eukaryota</taxon>
        <taxon>Metazoa</taxon>
        <taxon>Ecdysozoa</taxon>
        <taxon>Arthropoda</taxon>
        <taxon>Hexapoda</taxon>
        <taxon>Insecta</taxon>
        <taxon>Pterygota</taxon>
        <taxon>Neoptera</taxon>
        <taxon>Endopterygota</taxon>
        <taxon>Hymenoptera</taxon>
        <taxon>Apocrita</taxon>
        <taxon>Ichneumonoidea</taxon>
        <taxon>Braconidae</taxon>
        <taxon>Microgastrinae</taxon>
        <taxon>Cotesia</taxon>
    </lineage>
</organism>
<dbReference type="InterPro" id="IPR027417">
    <property type="entry name" value="P-loop_NTPase"/>
</dbReference>
<keyword evidence="7 11" id="KW-0807">Transducer</keyword>
<dbReference type="InterPro" id="IPR001019">
    <property type="entry name" value="Gprotein_alpha_su"/>
</dbReference>
<comment type="subunit">
    <text evidence="11">G proteins are composed of 3 units; alpha, beta and gamma. The alpha chain contains the guanine nucleotide binding site.</text>
</comment>
<dbReference type="Gene3D" id="3.40.50.300">
    <property type="entry name" value="P-loop containing nucleotide triphosphate hydrolases"/>
    <property type="match status" value="1"/>
</dbReference>
<keyword evidence="2 10" id="KW-0479">Metal-binding</keyword>
<comment type="similarity">
    <text evidence="1 11">Belongs to the G-alpha family. G(q) subfamily.</text>
</comment>
<dbReference type="PRINTS" id="PR00318">
    <property type="entry name" value="GPROTEINA"/>
</dbReference>
<feature type="binding site" evidence="9">
    <location>
        <begin position="72"/>
        <end position="78"/>
    </location>
    <ligand>
        <name>GTP</name>
        <dbReference type="ChEBI" id="CHEBI:37565"/>
    </ligand>
</feature>
<evidence type="ECO:0000256" key="5">
    <source>
        <dbReference type="ARBA" id="ARBA00023134"/>
    </source>
</evidence>
<dbReference type="GO" id="GO:0005834">
    <property type="term" value="C:heterotrimeric G-protein complex"/>
    <property type="evidence" value="ECO:0007669"/>
    <property type="project" value="UniProtKB-UniRule"/>
</dbReference>
<sequence>MLRIYCYSYLMEIDRVAAPNYLPTEQDILRVRVPTTGIIEYPFDLEEIRFSYLSDLDNISKPEYLPSEQDILRARAPTTGIIEYPFDLDSIIFRMVDVGGQRSERRKWIHCFENVTSIIFLVALSEYDQILFESENENRMEESKALFKTIITYPWFQHSSVILFLNKKDLLEEKIMYSHLVDYFPEYDGPKQDHVGAREYILKIYLSSNPDPDRSCYSHFTTATDTENIKLVFCAVKDTIMQSALKEFNLA</sequence>
<keyword evidence="13" id="KW-1185">Reference proteome</keyword>
<dbReference type="PRINTS" id="PR00442">
    <property type="entry name" value="GPROTEINAQ"/>
</dbReference>
<keyword evidence="5 9" id="KW-0342">GTP-binding</keyword>
<gene>
    <name evidence="12" type="ORF">KQX54_014842</name>
</gene>
<dbReference type="SUPFAM" id="SSF52540">
    <property type="entry name" value="P-loop containing nucleoside triphosphate hydrolases"/>
    <property type="match status" value="1"/>
</dbReference>
<dbReference type="EMBL" id="JAHXZJ010000374">
    <property type="protein sequence ID" value="KAH0561224.1"/>
    <property type="molecule type" value="Genomic_DNA"/>
</dbReference>
<dbReference type="InterPro" id="IPR000654">
    <property type="entry name" value="Gprotein_alpha_Q"/>
</dbReference>
<evidence type="ECO:0000256" key="2">
    <source>
        <dbReference type="ARBA" id="ARBA00022723"/>
    </source>
</evidence>
<dbReference type="SUPFAM" id="SSF47895">
    <property type="entry name" value="Transducin (alpha subunit), insertion domain"/>
    <property type="match status" value="2"/>
</dbReference>
<dbReference type="InterPro" id="IPR011025">
    <property type="entry name" value="GproteinA_insert"/>
</dbReference>
<name>A0AAV7J0F5_COTGL</name>
<evidence type="ECO:0000256" key="11">
    <source>
        <dbReference type="RuleBase" id="RU369122"/>
    </source>
</evidence>
<proteinExistence type="inferred from homology"/>
<dbReference type="GO" id="GO:0003924">
    <property type="term" value="F:GTPase activity"/>
    <property type="evidence" value="ECO:0007669"/>
    <property type="project" value="UniProtKB-UniRule"/>
</dbReference>
<keyword evidence="6" id="KW-0564">Palmitate</keyword>
<evidence type="ECO:0000256" key="9">
    <source>
        <dbReference type="PIRSR" id="PIRSR601019-1"/>
    </source>
</evidence>
<comment type="function">
    <text evidence="11">Guanine nucleotide-binding proteins (G proteins) are involved as modulators or transducers in various transmembrane signaling systems.</text>
</comment>
<dbReference type="GO" id="GO:0007188">
    <property type="term" value="P:adenylate cyclase-modulating G protein-coupled receptor signaling pathway"/>
    <property type="evidence" value="ECO:0007669"/>
    <property type="project" value="TreeGrafter"/>
</dbReference>
<dbReference type="GO" id="GO:0046872">
    <property type="term" value="F:metal ion binding"/>
    <property type="evidence" value="ECO:0007669"/>
    <property type="project" value="UniProtKB-UniRule"/>
</dbReference>
<evidence type="ECO:0000313" key="12">
    <source>
        <dbReference type="EMBL" id="KAH0561224.1"/>
    </source>
</evidence>
<keyword evidence="3 9" id="KW-0547">Nucleotide-binding</keyword>
<dbReference type="SMART" id="SM00275">
    <property type="entry name" value="G_alpha"/>
    <property type="match status" value="1"/>
</dbReference>
<comment type="caution">
    <text evidence="12">The sequence shown here is derived from an EMBL/GenBank/DDBJ whole genome shotgun (WGS) entry which is preliminary data.</text>
</comment>
<evidence type="ECO:0000256" key="1">
    <source>
        <dbReference type="ARBA" id="ARBA00007976"/>
    </source>
</evidence>
<dbReference type="GO" id="GO:0005737">
    <property type="term" value="C:cytoplasm"/>
    <property type="evidence" value="ECO:0007669"/>
    <property type="project" value="TreeGrafter"/>
</dbReference>
<feature type="binding site" evidence="10">
    <location>
        <position position="78"/>
    </location>
    <ligand>
        <name>Mg(2+)</name>
        <dbReference type="ChEBI" id="CHEBI:18420"/>
    </ligand>
</feature>
<evidence type="ECO:0000313" key="13">
    <source>
        <dbReference type="Proteomes" id="UP000826195"/>
    </source>
</evidence>
<dbReference type="CDD" id="cd00066">
    <property type="entry name" value="G-alpha"/>
    <property type="match status" value="1"/>
</dbReference>
<evidence type="ECO:0000256" key="4">
    <source>
        <dbReference type="ARBA" id="ARBA00022842"/>
    </source>
</evidence>
<evidence type="ECO:0000256" key="8">
    <source>
        <dbReference type="ARBA" id="ARBA00023288"/>
    </source>
</evidence>
<dbReference type="FunFam" id="3.40.50.300:FF:003977">
    <property type="entry name" value="Guanine nucleotide-binding protein G(q) subunit alpha"/>
    <property type="match status" value="1"/>
</dbReference>
<protein>
    <recommendedName>
        <fullName evidence="11">Guanine nucleotide-binding protein subunit alpha</fullName>
    </recommendedName>
</protein>
<dbReference type="PROSITE" id="PS51882">
    <property type="entry name" value="G_ALPHA"/>
    <property type="match status" value="1"/>
</dbReference>
<reference evidence="12 13" key="1">
    <citation type="journal article" date="2021" name="J. Hered.">
        <title>A chromosome-level genome assembly of the parasitoid wasp, Cotesia glomerata (Hymenoptera: Braconidae).</title>
        <authorList>
            <person name="Pinto B.J."/>
            <person name="Weis J.J."/>
            <person name="Gamble T."/>
            <person name="Ode P.J."/>
            <person name="Paul R."/>
            <person name="Zaspel J.M."/>
        </authorList>
    </citation>
    <scope>NUCLEOTIDE SEQUENCE [LARGE SCALE GENOMIC DNA]</scope>
    <source>
        <strain evidence="12">CgM1</strain>
    </source>
</reference>
<dbReference type="GO" id="GO:0031683">
    <property type="term" value="F:G-protein beta/gamma-subunit complex binding"/>
    <property type="evidence" value="ECO:0007669"/>
    <property type="project" value="UniProtKB-UniRule"/>
</dbReference>
<feature type="binding site" evidence="9">
    <location>
        <begin position="166"/>
        <end position="169"/>
    </location>
    <ligand>
        <name>GTP</name>
        <dbReference type="ChEBI" id="CHEBI:37565"/>
    </ligand>
</feature>
<dbReference type="GO" id="GO:0005525">
    <property type="term" value="F:GTP binding"/>
    <property type="evidence" value="ECO:0007669"/>
    <property type="project" value="UniProtKB-UniRule"/>
</dbReference>
<keyword evidence="8" id="KW-0449">Lipoprotein</keyword>
<dbReference type="Gene3D" id="1.10.400.10">
    <property type="entry name" value="GI Alpha 1, domain 2-like"/>
    <property type="match status" value="1"/>
</dbReference>
<evidence type="ECO:0000256" key="10">
    <source>
        <dbReference type="PIRSR" id="PIRSR601019-2"/>
    </source>
</evidence>
<dbReference type="AlphaFoldDB" id="A0AAV7J0F5"/>
<dbReference type="Pfam" id="PF00503">
    <property type="entry name" value="G-alpha"/>
    <property type="match status" value="1"/>
</dbReference>